<dbReference type="Pfam" id="PF00071">
    <property type="entry name" value="Ras"/>
    <property type="match status" value="1"/>
</dbReference>
<dbReference type="GO" id="GO:0003924">
    <property type="term" value="F:GTPase activity"/>
    <property type="evidence" value="ECO:0007669"/>
    <property type="project" value="InterPro"/>
</dbReference>
<dbReference type="SMART" id="SM00174">
    <property type="entry name" value="RHO"/>
    <property type="match status" value="1"/>
</dbReference>
<dbReference type="SMART" id="SM00176">
    <property type="entry name" value="RAN"/>
    <property type="match status" value="1"/>
</dbReference>
<evidence type="ECO:0000256" key="1">
    <source>
        <dbReference type="ARBA" id="ARBA00022741"/>
    </source>
</evidence>
<organism evidence="3 4">
    <name type="scientific">Paramecium sonneborni</name>
    <dbReference type="NCBI Taxonomy" id="65129"/>
    <lineage>
        <taxon>Eukaryota</taxon>
        <taxon>Sar</taxon>
        <taxon>Alveolata</taxon>
        <taxon>Ciliophora</taxon>
        <taxon>Intramacronucleata</taxon>
        <taxon>Oligohymenophorea</taxon>
        <taxon>Peniculida</taxon>
        <taxon>Parameciidae</taxon>
        <taxon>Paramecium</taxon>
    </lineage>
</organism>
<evidence type="ECO:0000313" key="3">
    <source>
        <dbReference type="EMBL" id="CAD8077816.1"/>
    </source>
</evidence>
<dbReference type="SMART" id="SM00175">
    <property type="entry name" value="RAB"/>
    <property type="match status" value="1"/>
</dbReference>
<accession>A0A8S1MLS7</accession>
<dbReference type="PROSITE" id="PS51421">
    <property type="entry name" value="RAS"/>
    <property type="match status" value="1"/>
</dbReference>
<keyword evidence="2" id="KW-0342">GTP-binding</keyword>
<keyword evidence="1" id="KW-0547">Nucleotide-binding</keyword>
<dbReference type="Proteomes" id="UP000692954">
    <property type="component" value="Unassembled WGS sequence"/>
</dbReference>
<protein>
    <submittedName>
        <fullName evidence="3">Uncharacterized protein</fullName>
    </submittedName>
</protein>
<dbReference type="OrthoDB" id="9989112at2759"/>
<gene>
    <name evidence="3" type="ORF">PSON_ATCC_30995.1.T0360337</name>
</gene>
<sequence length="185" mass="21005">MQTEQEQIVKLLLTGSGAAGKSAFMFKYTENMFTDSYLPTIGVDFKVQHFELNGKAIKAQIWDCAGQERFMTITSSYFKGAHGIFIFYDVTDKQSFNDIQKWLDQADKFGQASVPKMLIGNKTDLKDQRQITFEEGKQFADASGMSFLEISVKDGLNVQQAILSMTLEILAEQEKNQQKEQIEKQ</sequence>
<dbReference type="AlphaFoldDB" id="A0A8S1MLS7"/>
<proteinExistence type="predicted"/>
<name>A0A8S1MLS7_9CILI</name>
<dbReference type="GO" id="GO:0005525">
    <property type="term" value="F:GTP binding"/>
    <property type="evidence" value="ECO:0007669"/>
    <property type="project" value="UniProtKB-KW"/>
</dbReference>
<dbReference type="PANTHER" id="PTHR47977">
    <property type="entry name" value="RAS-RELATED PROTEIN RAB"/>
    <property type="match status" value="1"/>
</dbReference>
<keyword evidence="4" id="KW-1185">Reference proteome</keyword>
<dbReference type="InterPro" id="IPR005225">
    <property type="entry name" value="Small_GTP-bd"/>
</dbReference>
<dbReference type="InterPro" id="IPR001806">
    <property type="entry name" value="Small_GTPase"/>
</dbReference>
<dbReference type="FunFam" id="3.40.50.300:FF:001447">
    <property type="entry name" value="Ras-related protein Rab-1B"/>
    <property type="match status" value="1"/>
</dbReference>
<dbReference type="InterPro" id="IPR050227">
    <property type="entry name" value="Rab"/>
</dbReference>
<comment type="caution">
    <text evidence="3">The sequence shown here is derived from an EMBL/GenBank/DDBJ whole genome shotgun (WGS) entry which is preliminary data.</text>
</comment>
<dbReference type="SMART" id="SM00173">
    <property type="entry name" value="RAS"/>
    <property type="match status" value="1"/>
</dbReference>
<dbReference type="EMBL" id="CAJJDN010000036">
    <property type="protein sequence ID" value="CAD8077816.1"/>
    <property type="molecule type" value="Genomic_DNA"/>
</dbReference>
<evidence type="ECO:0000313" key="4">
    <source>
        <dbReference type="Proteomes" id="UP000692954"/>
    </source>
</evidence>
<reference evidence="3" key="1">
    <citation type="submission" date="2021-01" db="EMBL/GenBank/DDBJ databases">
        <authorList>
            <consortium name="Genoscope - CEA"/>
            <person name="William W."/>
        </authorList>
    </citation>
    <scope>NUCLEOTIDE SEQUENCE</scope>
</reference>
<dbReference type="PROSITE" id="PS51419">
    <property type="entry name" value="RAB"/>
    <property type="match status" value="1"/>
</dbReference>
<evidence type="ECO:0000256" key="2">
    <source>
        <dbReference type="ARBA" id="ARBA00023134"/>
    </source>
</evidence>
<dbReference type="NCBIfam" id="TIGR00231">
    <property type="entry name" value="small_GTP"/>
    <property type="match status" value="1"/>
</dbReference>